<feature type="compositionally biased region" description="Polar residues" evidence="1">
    <location>
        <begin position="191"/>
        <end position="201"/>
    </location>
</feature>
<evidence type="ECO:0000313" key="2">
    <source>
        <dbReference type="EMBL" id="KAF7428068.1"/>
    </source>
</evidence>
<feature type="compositionally biased region" description="Polar residues" evidence="1">
    <location>
        <begin position="278"/>
        <end position="304"/>
    </location>
</feature>
<dbReference type="RefSeq" id="XP_036630440.1">
    <property type="nucleotide sequence ID" value="XM_036776820.1"/>
</dbReference>
<feature type="region of interest" description="Disordered" evidence="1">
    <location>
        <begin position="1"/>
        <end position="22"/>
    </location>
</feature>
<feature type="region of interest" description="Disordered" evidence="1">
    <location>
        <begin position="151"/>
        <end position="317"/>
    </location>
</feature>
<dbReference type="OrthoDB" id="5582146at2759"/>
<proteinExistence type="predicted"/>
<keyword evidence="3" id="KW-1185">Reference proteome</keyword>
<dbReference type="EMBL" id="JACETU010000005">
    <property type="protein sequence ID" value="KAF7428068.1"/>
    <property type="molecule type" value="Genomic_DNA"/>
</dbReference>
<protein>
    <submittedName>
        <fullName evidence="2">Uncharacterized protein</fullName>
    </submittedName>
</protein>
<dbReference type="VEuPathDB" id="FungiDB:PC9H_007287"/>
<comment type="caution">
    <text evidence="2">The sequence shown here is derived from an EMBL/GenBank/DDBJ whole genome shotgun (WGS) entry which is preliminary data.</text>
</comment>
<dbReference type="GeneID" id="59377105"/>
<feature type="compositionally biased region" description="Gly residues" evidence="1">
    <location>
        <begin position="252"/>
        <end position="261"/>
    </location>
</feature>
<gene>
    <name evidence="2" type="ORF">PC9H_007287</name>
</gene>
<sequence>MDRDHVQDEVDGTVPRPGSPLDIPPPGIPTFLPAVLSYIQHHAAAPLVNGTPIPIDSAVLQSILLCLVANKHLILRTDDDDIPNVVKLAALTLNSVFAYHPVHRLKIKPKGHPPPITGSLTSSSFLNHSANPDVFLRSVFLPSTRRLIDRDASGNATPVHMNRADSQHSPSHSKLRHSRSGSVYTSPDEGSVSTHATIQAEKNSRHQRHRSKSSSRSYPRVNSGANLPRSSYSGDLMMLASETESGNQSGTGLHGYFGTGGPDREFSPPSHSPPPSMRQVSFMSSQTHSKSGPSSPLHTTSSDSAPFPPLPSSSHQTDEVPIVPQAIVLSGLEHASRLSQRALVRVLMENRLVLDGGDYDGEERDGLPTQSMVGGSDELDGVWNLPDGFIIVYVCGKDAHERPAIHHSLLDKFAMSTNITLQPATRNILRTRRTSSSHSLIGHNHGQSYRSSPSLGTMPLPIAAPRPMYPGAHNSGPSFQSSFSHTQPPIRPPLTPLLPRPSSTPFMFDADPPPGLLPPTLLPTLRTMFSSDQIQMSPNLRLYTADLFSAVRHHPQLDGTLLTAQSHRDALDLIKAARLLGIDLTGMEIIKMSLDEANARYRNRQGLGSSTAEGASTVDYGEAMSDVYSGIGSGIGLLSPFGDAEDQPSIQEIEVSNDADPNQEPMDISEADVARIIPRVVSHRVRVRDGPEDEVLASTYFGAVAAKSTDQSRSTVKDILINILAEV</sequence>
<evidence type="ECO:0000313" key="3">
    <source>
        <dbReference type="Proteomes" id="UP000623687"/>
    </source>
</evidence>
<dbReference type="AlphaFoldDB" id="A0A8H6ZV33"/>
<dbReference type="Proteomes" id="UP000623687">
    <property type="component" value="Unassembled WGS sequence"/>
</dbReference>
<evidence type="ECO:0000256" key="1">
    <source>
        <dbReference type="SAM" id="MobiDB-lite"/>
    </source>
</evidence>
<reference evidence="2" key="1">
    <citation type="submission" date="2019-07" db="EMBL/GenBank/DDBJ databases">
        <authorList>
            <person name="Palmer J.M."/>
        </authorList>
    </citation>
    <scope>NUCLEOTIDE SEQUENCE</scope>
    <source>
        <strain evidence="2">PC9</strain>
    </source>
</reference>
<accession>A0A8H6ZV33</accession>
<name>A0A8H6ZV33_PLEOS</name>
<feature type="compositionally biased region" description="Polar residues" evidence="1">
    <location>
        <begin position="223"/>
        <end position="233"/>
    </location>
</feature>
<organism evidence="2 3">
    <name type="scientific">Pleurotus ostreatus</name>
    <name type="common">Oyster mushroom</name>
    <name type="synonym">White-rot fungus</name>
    <dbReference type="NCBI Taxonomy" id="5322"/>
    <lineage>
        <taxon>Eukaryota</taxon>
        <taxon>Fungi</taxon>
        <taxon>Dikarya</taxon>
        <taxon>Basidiomycota</taxon>
        <taxon>Agaricomycotina</taxon>
        <taxon>Agaricomycetes</taxon>
        <taxon>Agaricomycetidae</taxon>
        <taxon>Agaricales</taxon>
        <taxon>Pleurotineae</taxon>
        <taxon>Pleurotaceae</taxon>
        <taxon>Pleurotus</taxon>
    </lineage>
</organism>